<accession>A0A2I7N8L5</accession>
<dbReference type="Proteomes" id="UP000236655">
    <property type="component" value="Chromosome"/>
</dbReference>
<dbReference type="AlphaFoldDB" id="A0A2I7N8L5"/>
<gene>
    <name evidence="3" type="ORF">CUN60_11035</name>
</gene>
<feature type="region of interest" description="Disordered" evidence="1">
    <location>
        <begin position="29"/>
        <end position="66"/>
    </location>
</feature>
<evidence type="ECO:0000313" key="4">
    <source>
        <dbReference type="Proteomes" id="UP000236655"/>
    </source>
</evidence>
<evidence type="ECO:0000256" key="1">
    <source>
        <dbReference type="SAM" id="MobiDB-lite"/>
    </source>
</evidence>
<proteinExistence type="predicted"/>
<dbReference type="PROSITE" id="PS51257">
    <property type="entry name" value="PROKAR_LIPOPROTEIN"/>
    <property type="match status" value="1"/>
</dbReference>
<feature type="signal peptide" evidence="2">
    <location>
        <begin position="1"/>
        <end position="25"/>
    </location>
</feature>
<dbReference type="RefSeq" id="WP_102952092.1">
    <property type="nucleotide sequence ID" value="NZ_CP024847.1"/>
</dbReference>
<evidence type="ECO:0008006" key="5">
    <source>
        <dbReference type="Google" id="ProtNLM"/>
    </source>
</evidence>
<keyword evidence="2" id="KW-0732">Signal</keyword>
<reference evidence="4" key="1">
    <citation type="submission" date="2017-11" db="EMBL/GenBank/DDBJ databases">
        <authorList>
            <person name="Chan K.G."/>
            <person name="Lee L.S."/>
        </authorList>
    </citation>
    <scope>NUCLEOTIDE SEQUENCE [LARGE SCALE GENOMIC DNA]</scope>
    <source>
        <strain evidence="4">DSM 100970</strain>
    </source>
</reference>
<organism evidence="3 4">
    <name type="scientific">Aquella oligotrophica</name>
    <dbReference type="NCBI Taxonomy" id="2067065"/>
    <lineage>
        <taxon>Bacteria</taxon>
        <taxon>Pseudomonadati</taxon>
        <taxon>Pseudomonadota</taxon>
        <taxon>Betaproteobacteria</taxon>
        <taxon>Neisseriales</taxon>
        <taxon>Neisseriaceae</taxon>
        <taxon>Aquella</taxon>
    </lineage>
</organism>
<sequence length="227" mass="25026">MKPNKTLIKLSAISSLLLIGLSACNSGTGIQPRQSNMKAPNTTENHVSKENSANNKAEDNNQLGATNGPAKLNIPVEIVLQDGSTPPELVNLKNVTINTFDWYYYEINAYAWQSHLGDLSSNAPQDATVSTSWTADAKYKENGFLFYGYVGFYFEREATSNNGERELITYATPIVFSEWYGNNPNKKFVLKYEPQTDCFKLQVPDSRSGSATNTTACAKSIASIINQ</sequence>
<name>A0A2I7N8L5_9NEIS</name>
<protein>
    <recommendedName>
        <fullName evidence="5">Lipoprotein</fullName>
    </recommendedName>
</protein>
<evidence type="ECO:0000313" key="3">
    <source>
        <dbReference type="EMBL" id="AUR52804.1"/>
    </source>
</evidence>
<feature type="chain" id="PRO_5014457973" description="Lipoprotein" evidence="2">
    <location>
        <begin position="26"/>
        <end position="227"/>
    </location>
</feature>
<evidence type="ECO:0000256" key="2">
    <source>
        <dbReference type="SAM" id="SignalP"/>
    </source>
</evidence>
<dbReference type="KEGG" id="nba:CUN60_11035"/>
<keyword evidence="4" id="KW-1185">Reference proteome</keyword>
<dbReference type="EMBL" id="CP024847">
    <property type="protein sequence ID" value="AUR52804.1"/>
    <property type="molecule type" value="Genomic_DNA"/>
</dbReference>
<feature type="compositionally biased region" description="Polar residues" evidence="1">
    <location>
        <begin position="29"/>
        <end position="65"/>
    </location>
</feature>